<dbReference type="Gene3D" id="2.60.40.10">
    <property type="entry name" value="Immunoglobulins"/>
    <property type="match status" value="2"/>
</dbReference>
<dbReference type="EMBL" id="RBXR01000001">
    <property type="protein sequence ID" value="RKT74531.1"/>
    <property type="molecule type" value="Genomic_DNA"/>
</dbReference>
<feature type="compositionally biased region" description="Pro residues" evidence="1">
    <location>
        <begin position="498"/>
        <end position="512"/>
    </location>
</feature>
<dbReference type="GO" id="GO:0005975">
    <property type="term" value="P:carbohydrate metabolic process"/>
    <property type="evidence" value="ECO:0007669"/>
    <property type="project" value="UniProtKB-ARBA"/>
</dbReference>
<feature type="compositionally biased region" description="Polar residues" evidence="1">
    <location>
        <begin position="33"/>
        <end position="48"/>
    </location>
</feature>
<accession>A0A495XJ51</accession>
<reference evidence="4 5" key="1">
    <citation type="submission" date="2018-10" db="EMBL/GenBank/DDBJ databases">
        <title>Sequencing the genomes of 1000 actinobacteria strains.</title>
        <authorList>
            <person name="Klenk H.-P."/>
        </authorList>
    </citation>
    <scope>NUCLEOTIDE SEQUENCE [LARGE SCALE GENOMIC DNA]</scope>
    <source>
        <strain evidence="4 5">DSM 43911</strain>
    </source>
</reference>
<keyword evidence="5" id="KW-1185">Reference proteome</keyword>
<evidence type="ECO:0008006" key="6">
    <source>
        <dbReference type="Google" id="ProtNLM"/>
    </source>
</evidence>
<dbReference type="AlphaFoldDB" id="A0A495XJ51"/>
<comment type="caution">
    <text evidence="4">The sequence shown here is derived from an EMBL/GenBank/DDBJ whole genome shotgun (WGS) entry which is preliminary data.</text>
</comment>
<evidence type="ECO:0000313" key="4">
    <source>
        <dbReference type="EMBL" id="RKT74531.1"/>
    </source>
</evidence>
<feature type="region of interest" description="Disordered" evidence="1">
    <location>
        <begin position="25"/>
        <end position="75"/>
    </location>
</feature>
<organism evidence="4 5">
    <name type="scientific">Saccharothrix variisporea</name>
    <dbReference type="NCBI Taxonomy" id="543527"/>
    <lineage>
        <taxon>Bacteria</taxon>
        <taxon>Bacillati</taxon>
        <taxon>Actinomycetota</taxon>
        <taxon>Actinomycetes</taxon>
        <taxon>Pseudonocardiales</taxon>
        <taxon>Pseudonocardiaceae</taxon>
        <taxon>Saccharothrix</taxon>
    </lineage>
</organism>
<proteinExistence type="predicted"/>
<keyword evidence="3" id="KW-0732">Signal</keyword>
<evidence type="ECO:0000313" key="5">
    <source>
        <dbReference type="Proteomes" id="UP000272729"/>
    </source>
</evidence>
<sequence length="557" mass="57240">MTRLPRTVGALALAVTVVLGTTAGPALGDEAPSSPQTTSETPVPSSAEPSTPADTALPTAPPEPPPAPGEPPAAVSEQPDLALTVVFDKASYDPADLVLLRATVVNAGTATASALRLESSGNLTPHYWHFEDEVTDLAPGESVQAEASGYVMDVADGVVRVTVEVRSAEADARPDDNATTVSAPLGVVRGGFTGVAYGDLNANQAPDPGEELAGLRVYASGGAPSGFYETVADNAGRIAFHDLLAGSYTVYGDSPDWIFPGLAVQVDGTGEPEVLLRGDNRIDGWLTGTLAFVRPTYAAGDTARLLVTLTNSGRGPIPGLVAYCTSTSSAPAGYGELDPNGSGATVPATSTRTFEIDYPVDAPTANAGFLEVTCFIGKPPDHYGMVRATGATRVPGLRAARVVGRLMTPDRHQCGCRPSYLPVPDAKLYLRDQVTGQVVARDTTDADGWFEFLDLPADRYDVGVVGPWTGRGGTTPVLLVDALDDGSRTHFVVVVPGPEQPDPDPAPVPPPTGEAGGTPEPAALAATGAGVGWLAVTGLVFLVGGAGLVFGTRRRTA</sequence>
<feature type="signal peptide" evidence="3">
    <location>
        <begin position="1"/>
        <end position="28"/>
    </location>
</feature>
<evidence type="ECO:0000256" key="1">
    <source>
        <dbReference type="SAM" id="MobiDB-lite"/>
    </source>
</evidence>
<feature type="compositionally biased region" description="Low complexity" evidence="1">
    <location>
        <begin position="49"/>
        <end position="58"/>
    </location>
</feature>
<keyword evidence="2" id="KW-1133">Transmembrane helix</keyword>
<evidence type="ECO:0000256" key="2">
    <source>
        <dbReference type="SAM" id="Phobius"/>
    </source>
</evidence>
<feature type="region of interest" description="Disordered" evidence="1">
    <location>
        <begin position="496"/>
        <end position="521"/>
    </location>
</feature>
<feature type="compositionally biased region" description="Pro residues" evidence="1">
    <location>
        <begin position="59"/>
        <end position="71"/>
    </location>
</feature>
<dbReference type="SUPFAM" id="SSF117074">
    <property type="entry name" value="Hypothetical protein PA1324"/>
    <property type="match status" value="2"/>
</dbReference>
<evidence type="ECO:0000256" key="3">
    <source>
        <dbReference type="SAM" id="SignalP"/>
    </source>
</evidence>
<gene>
    <name evidence="4" type="ORF">DFJ66_7891</name>
</gene>
<dbReference type="OrthoDB" id="3694469at2"/>
<dbReference type="Proteomes" id="UP000272729">
    <property type="component" value="Unassembled WGS sequence"/>
</dbReference>
<feature type="chain" id="PRO_5019865251" description="SdrD B-like protein" evidence="3">
    <location>
        <begin position="29"/>
        <end position="557"/>
    </location>
</feature>
<keyword evidence="2" id="KW-0812">Transmembrane</keyword>
<feature type="transmembrane region" description="Helical" evidence="2">
    <location>
        <begin position="531"/>
        <end position="551"/>
    </location>
</feature>
<protein>
    <recommendedName>
        <fullName evidence="6">SdrD B-like protein</fullName>
    </recommendedName>
</protein>
<dbReference type="RefSeq" id="WP_147459507.1">
    <property type="nucleotide sequence ID" value="NZ_JBIUBA010000003.1"/>
</dbReference>
<dbReference type="InterPro" id="IPR013783">
    <property type="entry name" value="Ig-like_fold"/>
</dbReference>
<keyword evidence="2" id="KW-0472">Membrane</keyword>
<name>A0A495XJ51_9PSEU</name>